<dbReference type="InterPro" id="IPR023997">
    <property type="entry name" value="TonB-dep_OMP_SusC/RagA_CS"/>
</dbReference>
<dbReference type="Pfam" id="PF07715">
    <property type="entry name" value="Plug"/>
    <property type="match status" value="1"/>
</dbReference>
<evidence type="ECO:0000256" key="5">
    <source>
        <dbReference type="ARBA" id="ARBA00023136"/>
    </source>
</evidence>
<evidence type="ECO:0000256" key="4">
    <source>
        <dbReference type="ARBA" id="ARBA00022692"/>
    </source>
</evidence>
<evidence type="ECO:0000313" key="10">
    <source>
        <dbReference type="Proteomes" id="UP000325105"/>
    </source>
</evidence>
<dbReference type="Gene3D" id="2.60.40.1120">
    <property type="entry name" value="Carboxypeptidase-like, regulatory domain"/>
    <property type="match status" value="1"/>
</dbReference>
<dbReference type="RefSeq" id="WP_148909627.1">
    <property type="nucleotide sequence ID" value="NZ_VNHX01000020.1"/>
</dbReference>
<comment type="caution">
    <text evidence="9">The sequence shown here is derived from an EMBL/GenBank/DDBJ whole genome shotgun (WGS) entry which is preliminary data.</text>
</comment>
<sequence>MRQQVLFILLLALLAIPVRLFAQEDGLKGFVVDTLGNPLEDVNIAVAGSHYVVKSDRRGTFRIPAALAGISKEIRVTKLGFEAQTVPLSSDLTEIRVRMVPASSVLEEVQVTTGYQQMSKERSTGAFEFLDRKTLDRRVSPDLLSRLENMSNAVLFDKRTDGQTQLFIRGQSTIESNNAPLIVLDNFPYEGDLNAINPNDIESVTILKDAAASAIWGARAGNGVVVITTKQGRYGESVNIEFNVNNTLSEKPDLFVNRNFLPSPDFIEVERWLFDQGFYLNKETDVARPLLSPAVELWIANRDGQLDDAQLDSEIEKLKRVDIRRELSDHVYRRLFNQQYAFSIRGGGVNQRYMASIGHDRGDAQVRHTGSTRTSINLSLAQKLGPRLELTALFSSIFQRERYDHEVVNQLYGGGARIYPYARLQDDQGNFLPVWRDYRRAFTEDAESRGLQSWEFYPIHDLQNMDNAVNGQDTRLNTALTYALPIGLKVEARYQYDGRRASTRSLQDRSLYSTRSLINRYAQPSDNGFEFPVPIGSVLDRREQQGSSHSVRLQAYFDKSWKDHGIKAILGMEGRENIDRSNSHRMYGYNHNTLTYTRVDYHSYYLLSPDGYTERIPDNVMFSDLTDRYLSYFTNIGYEYQGRYLASLSARKDESNLFGVRTNQKGVPLWSAGLSWLLHKEEGWLPTAVFSHLKLRTTYGYSGNVNKSLTAYPTGIYGVSSLTDLPYIQLLTPPNPDLRWERVGMLNVGLDFGLFGDMLNGSVEYYRKKAIDLIGQITLDPTAGFSVGSRNIFIGNSASLRASGVDVNLNFTKRWKDANLHIRNTYSYNTDRIVSYDYENTISSYFSNYPRPREGRTRHALYSLRWGGLDGSGDPQVYVDGQLFKEYASVLSAIDDDDVIYHGSALPRHFGALVPTYTWRGLSLGVTINYKFGYWFRKSSLRYTDLFDRWIGNVDYAQRWQKPGDENSTDVPAMPAVGVSPMRDFVYANADVLVLKGDHIRWRDINVSYTFRPKNIRQLSSLTVYGYVDNIGLLWVSNTDGIDPEYAYYPIPPMRSYSVGIKVNF</sequence>
<dbReference type="Proteomes" id="UP000325105">
    <property type="component" value="Unassembled WGS sequence"/>
</dbReference>
<organism evidence="9 10">
    <name type="scientific">Sphingobacterium allocomposti</name>
    <dbReference type="NCBI Taxonomy" id="415956"/>
    <lineage>
        <taxon>Bacteria</taxon>
        <taxon>Pseudomonadati</taxon>
        <taxon>Bacteroidota</taxon>
        <taxon>Sphingobacteriia</taxon>
        <taxon>Sphingobacteriales</taxon>
        <taxon>Sphingobacteriaceae</taxon>
        <taxon>Sphingobacterium</taxon>
    </lineage>
</organism>
<dbReference type="SUPFAM" id="SSF56935">
    <property type="entry name" value="Porins"/>
    <property type="match status" value="1"/>
</dbReference>
<dbReference type="InterPro" id="IPR023996">
    <property type="entry name" value="TonB-dep_OMP_SusC/RagA"/>
</dbReference>
<keyword evidence="10" id="KW-1185">Reference proteome</keyword>
<dbReference type="GO" id="GO:0009279">
    <property type="term" value="C:cell outer membrane"/>
    <property type="evidence" value="ECO:0007669"/>
    <property type="project" value="UniProtKB-SubCell"/>
</dbReference>
<evidence type="ECO:0000256" key="6">
    <source>
        <dbReference type="ARBA" id="ARBA00023237"/>
    </source>
</evidence>
<dbReference type="EMBL" id="VNHX01000020">
    <property type="protein sequence ID" value="TYP91347.1"/>
    <property type="molecule type" value="Genomic_DNA"/>
</dbReference>
<evidence type="ECO:0000256" key="1">
    <source>
        <dbReference type="ARBA" id="ARBA00004571"/>
    </source>
</evidence>
<gene>
    <name evidence="9" type="ORF">BC792_12055</name>
</gene>
<protein>
    <submittedName>
        <fullName evidence="9">TonB-linked SusC/RagA family outer membrane protein</fullName>
    </submittedName>
</protein>
<evidence type="ECO:0000256" key="3">
    <source>
        <dbReference type="ARBA" id="ARBA00022452"/>
    </source>
</evidence>
<accession>A0A5S5D5L7</accession>
<dbReference type="PROSITE" id="PS52016">
    <property type="entry name" value="TONB_DEPENDENT_REC_3"/>
    <property type="match status" value="1"/>
</dbReference>
<keyword evidence="4 7" id="KW-0812">Transmembrane</keyword>
<keyword evidence="2 7" id="KW-0813">Transport</keyword>
<dbReference type="OrthoDB" id="9768177at2"/>
<dbReference type="NCBIfam" id="TIGR04056">
    <property type="entry name" value="OMP_RagA_SusC"/>
    <property type="match status" value="1"/>
</dbReference>
<keyword evidence="3 7" id="KW-1134">Transmembrane beta strand</keyword>
<keyword evidence="6 7" id="KW-0998">Cell outer membrane</keyword>
<proteinExistence type="inferred from homology"/>
<keyword evidence="5 7" id="KW-0472">Membrane</keyword>
<reference evidence="9 10" key="1">
    <citation type="submission" date="2019-07" db="EMBL/GenBank/DDBJ databases">
        <title>Genomic Encyclopedia of Archaeal and Bacterial Type Strains, Phase II (KMG-II): from individual species to whole genera.</title>
        <authorList>
            <person name="Goeker M."/>
        </authorList>
    </citation>
    <scope>NUCLEOTIDE SEQUENCE [LARGE SCALE GENOMIC DNA]</scope>
    <source>
        <strain evidence="9 10">DSM 18850</strain>
    </source>
</reference>
<dbReference type="InterPro" id="IPR037066">
    <property type="entry name" value="Plug_dom_sf"/>
</dbReference>
<dbReference type="Gene3D" id="2.40.170.20">
    <property type="entry name" value="TonB-dependent receptor, beta-barrel domain"/>
    <property type="match status" value="1"/>
</dbReference>
<comment type="similarity">
    <text evidence="7">Belongs to the TonB-dependent receptor family.</text>
</comment>
<dbReference type="InterPro" id="IPR036942">
    <property type="entry name" value="Beta-barrel_TonB_sf"/>
</dbReference>
<comment type="subcellular location">
    <subcellularLocation>
        <location evidence="1 7">Cell outer membrane</location>
        <topology evidence="1 7">Multi-pass membrane protein</topology>
    </subcellularLocation>
</comment>
<evidence type="ECO:0000256" key="2">
    <source>
        <dbReference type="ARBA" id="ARBA00022448"/>
    </source>
</evidence>
<evidence type="ECO:0000256" key="7">
    <source>
        <dbReference type="PROSITE-ProRule" id="PRU01360"/>
    </source>
</evidence>
<evidence type="ECO:0000313" key="9">
    <source>
        <dbReference type="EMBL" id="TYP91347.1"/>
    </source>
</evidence>
<dbReference type="AlphaFoldDB" id="A0A5S5D5L7"/>
<evidence type="ECO:0000259" key="8">
    <source>
        <dbReference type="Pfam" id="PF07715"/>
    </source>
</evidence>
<name>A0A5S5D5L7_9SPHI</name>
<dbReference type="InterPro" id="IPR012910">
    <property type="entry name" value="Plug_dom"/>
</dbReference>
<dbReference type="InterPro" id="IPR039426">
    <property type="entry name" value="TonB-dep_rcpt-like"/>
</dbReference>
<feature type="domain" description="TonB-dependent receptor plug" evidence="8">
    <location>
        <begin position="120"/>
        <end position="224"/>
    </location>
</feature>
<dbReference type="InterPro" id="IPR008969">
    <property type="entry name" value="CarboxyPept-like_regulatory"/>
</dbReference>
<dbReference type="NCBIfam" id="TIGR04057">
    <property type="entry name" value="SusC_RagA_signa"/>
    <property type="match status" value="1"/>
</dbReference>
<dbReference type="SUPFAM" id="SSF49464">
    <property type="entry name" value="Carboxypeptidase regulatory domain-like"/>
    <property type="match status" value="1"/>
</dbReference>
<dbReference type="Gene3D" id="2.170.130.10">
    <property type="entry name" value="TonB-dependent receptor, plug domain"/>
    <property type="match status" value="1"/>
</dbReference>